<proteinExistence type="inferred from homology"/>
<feature type="domain" description="EthD" evidence="2">
    <location>
        <begin position="18"/>
        <end position="132"/>
    </location>
</feature>
<dbReference type="Gene3D" id="3.30.70.100">
    <property type="match status" value="1"/>
</dbReference>
<accession>A0A178ZV46</accession>
<sequence length="154" mass="17623">MSARRQPYIRVSIFVKRKPGTSSEEFHAHWSGVHADVVRNLPGYLQICKRYTQARVHFSFKMATKPPTNVSAEQFHALPEYQNQEKVMGLPVLPFDGIVEIWIEDVDKYVQHVSQEDIVKALSADEQKFTDREDACIMIGYETLEIGEPVPAFA</sequence>
<evidence type="ECO:0000259" key="2">
    <source>
        <dbReference type="Pfam" id="PF07110"/>
    </source>
</evidence>
<gene>
    <name evidence="3" type="ORF">AYL99_02881</name>
</gene>
<dbReference type="GeneID" id="30007051"/>
<protein>
    <recommendedName>
        <fullName evidence="2">EthD domain-containing protein</fullName>
    </recommendedName>
</protein>
<dbReference type="SUPFAM" id="SSF54909">
    <property type="entry name" value="Dimeric alpha+beta barrel"/>
    <property type="match status" value="1"/>
</dbReference>
<dbReference type="InterPro" id="IPR011008">
    <property type="entry name" value="Dimeric_a/b-barrel"/>
</dbReference>
<dbReference type="RefSeq" id="XP_018697021.1">
    <property type="nucleotide sequence ID" value="XM_018834397.1"/>
</dbReference>
<evidence type="ECO:0000313" key="4">
    <source>
        <dbReference type="Proteomes" id="UP000078343"/>
    </source>
</evidence>
<organism evidence="3 4">
    <name type="scientific">Fonsecaea erecta</name>
    <dbReference type="NCBI Taxonomy" id="1367422"/>
    <lineage>
        <taxon>Eukaryota</taxon>
        <taxon>Fungi</taxon>
        <taxon>Dikarya</taxon>
        <taxon>Ascomycota</taxon>
        <taxon>Pezizomycotina</taxon>
        <taxon>Eurotiomycetes</taxon>
        <taxon>Chaetothyriomycetidae</taxon>
        <taxon>Chaetothyriales</taxon>
        <taxon>Herpotrichiellaceae</taxon>
        <taxon>Fonsecaea</taxon>
    </lineage>
</organism>
<keyword evidence="4" id="KW-1185">Reference proteome</keyword>
<dbReference type="OrthoDB" id="3454835at2759"/>
<comment type="similarity">
    <text evidence="1">Belongs to the tpcK family.</text>
</comment>
<dbReference type="InterPro" id="IPR009799">
    <property type="entry name" value="EthD_dom"/>
</dbReference>
<dbReference type="Pfam" id="PF07110">
    <property type="entry name" value="EthD"/>
    <property type="match status" value="1"/>
</dbReference>
<dbReference type="STRING" id="1367422.A0A178ZV46"/>
<evidence type="ECO:0000313" key="3">
    <source>
        <dbReference type="EMBL" id="OAP63654.1"/>
    </source>
</evidence>
<reference evidence="3 4" key="1">
    <citation type="submission" date="2016-04" db="EMBL/GenBank/DDBJ databases">
        <title>Draft genome of Fonsecaea erecta CBS 125763.</title>
        <authorList>
            <person name="Weiss V.A."/>
            <person name="Vicente V.A."/>
            <person name="Raittz R.T."/>
            <person name="Moreno L.F."/>
            <person name="De Souza E.M."/>
            <person name="Pedrosa F.O."/>
            <person name="Steffens M.B."/>
            <person name="Faoro H."/>
            <person name="Tadra-Sfeir M.Z."/>
            <person name="Najafzadeh M.J."/>
            <person name="Felipe M.S."/>
            <person name="Teixeira M."/>
            <person name="Sun J."/>
            <person name="Xi L."/>
            <person name="Gomes R."/>
            <person name="De Azevedo C.M."/>
            <person name="Salgado C.G."/>
            <person name="Da Silva M.B."/>
            <person name="Nascimento M.F."/>
            <person name="Queiroz-Telles F."/>
            <person name="Attili D.S."/>
            <person name="Gorbushina A."/>
        </authorList>
    </citation>
    <scope>NUCLEOTIDE SEQUENCE [LARGE SCALE GENOMIC DNA]</scope>
    <source>
        <strain evidence="3 4">CBS 125763</strain>
    </source>
</reference>
<dbReference type="GO" id="GO:0016491">
    <property type="term" value="F:oxidoreductase activity"/>
    <property type="evidence" value="ECO:0007669"/>
    <property type="project" value="InterPro"/>
</dbReference>
<name>A0A178ZV46_9EURO</name>
<dbReference type="AlphaFoldDB" id="A0A178ZV46"/>
<dbReference type="EMBL" id="LVYI01000002">
    <property type="protein sequence ID" value="OAP63654.1"/>
    <property type="molecule type" value="Genomic_DNA"/>
</dbReference>
<evidence type="ECO:0000256" key="1">
    <source>
        <dbReference type="ARBA" id="ARBA00005986"/>
    </source>
</evidence>
<comment type="caution">
    <text evidence="3">The sequence shown here is derived from an EMBL/GenBank/DDBJ whole genome shotgun (WGS) entry which is preliminary data.</text>
</comment>
<dbReference type="Proteomes" id="UP000078343">
    <property type="component" value="Unassembled WGS sequence"/>
</dbReference>